<dbReference type="RefSeq" id="WP_011244118.1">
    <property type="nucleotide sequence ID" value="NC_006576.1"/>
</dbReference>
<dbReference type="KEGG" id="syc:syc1808_c"/>
<reference evidence="2 3" key="1">
    <citation type="journal article" date="2007" name="Photosyn. Res.">
        <title>Complete nucleotide sequence of the freshwater unicellular cyanobacterium Synechococcus elongatus PCC 6301 chromosome: gene content and organization.</title>
        <authorList>
            <person name="Sugita C."/>
            <person name="Ogata K."/>
            <person name="Shikata M."/>
            <person name="Jikuya H."/>
            <person name="Takano J."/>
            <person name="Furumichi M."/>
            <person name="Kanehisa M."/>
            <person name="Omata T."/>
            <person name="Sugiura M."/>
            <person name="Sugita M."/>
        </authorList>
    </citation>
    <scope>NUCLEOTIDE SEQUENCE [LARGE SCALE GENOMIC DNA]</scope>
    <source>
        <strain evidence="3">ATCC 27144 / PCC 6301 / SAUG 1402/1</strain>
    </source>
</reference>
<feature type="transmembrane region" description="Helical" evidence="1">
    <location>
        <begin position="525"/>
        <end position="541"/>
    </location>
</feature>
<feature type="transmembrane region" description="Helical" evidence="1">
    <location>
        <begin position="52"/>
        <end position="70"/>
    </location>
</feature>
<feature type="transmembrane region" description="Helical" evidence="1">
    <location>
        <begin position="127"/>
        <end position="145"/>
    </location>
</feature>
<dbReference type="EMBL" id="AP008231">
    <property type="protein sequence ID" value="BAD79998.1"/>
    <property type="molecule type" value="Genomic_DNA"/>
</dbReference>
<feature type="transmembrane region" description="Helical" evidence="1">
    <location>
        <begin position="691"/>
        <end position="709"/>
    </location>
</feature>
<gene>
    <name evidence="2" type="ordered locus">syc1808_c</name>
</gene>
<feature type="transmembrane region" description="Helical" evidence="1">
    <location>
        <begin position="183"/>
        <end position="199"/>
    </location>
</feature>
<evidence type="ECO:0000313" key="2">
    <source>
        <dbReference type="EMBL" id="BAD79998.1"/>
    </source>
</evidence>
<dbReference type="AlphaFoldDB" id="A0A0H3K4H6"/>
<keyword evidence="1" id="KW-0812">Transmembrane</keyword>
<feature type="transmembrane region" description="Helical" evidence="1">
    <location>
        <begin position="547"/>
        <end position="563"/>
    </location>
</feature>
<evidence type="ECO:0000313" key="3">
    <source>
        <dbReference type="Proteomes" id="UP000001175"/>
    </source>
</evidence>
<keyword evidence="1" id="KW-1133">Transmembrane helix</keyword>
<feature type="transmembrane region" description="Helical" evidence="1">
    <location>
        <begin position="211"/>
        <end position="229"/>
    </location>
</feature>
<feature type="transmembrane region" description="Helical" evidence="1">
    <location>
        <begin position="443"/>
        <end position="460"/>
    </location>
</feature>
<feature type="transmembrane region" description="Helical" evidence="1">
    <location>
        <begin position="328"/>
        <end position="356"/>
    </location>
</feature>
<proteinExistence type="predicted"/>
<evidence type="ECO:0000256" key="1">
    <source>
        <dbReference type="SAM" id="Phobius"/>
    </source>
</evidence>
<feature type="transmembrane region" description="Helical" evidence="1">
    <location>
        <begin position="287"/>
        <end position="307"/>
    </location>
</feature>
<feature type="transmembrane region" description="Helical" evidence="1">
    <location>
        <begin position="376"/>
        <end position="401"/>
    </location>
</feature>
<accession>A0A0H3K4H6</accession>
<feature type="transmembrane region" description="Helical" evidence="1">
    <location>
        <begin position="498"/>
        <end position="518"/>
    </location>
</feature>
<feature type="transmembrane region" description="Helical" evidence="1">
    <location>
        <begin position="715"/>
        <end position="732"/>
    </location>
</feature>
<feature type="transmembrane region" description="Helical" evidence="1">
    <location>
        <begin position="76"/>
        <end position="95"/>
    </location>
</feature>
<dbReference type="eggNOG" id="ENOG5032HYW">
    <property type="taxonomic scope" value="Bacteria"/>
</dbReference>
<feature type="transmembrane region" description="Helical" evidence="1">
    <location>
        <begin position="157"/>
        <end position="177"/>
    </location>
</feature>
<feature type="transmembrane region" description="Helical" evidence="1">
    <location>
        <begin position="660"/>
        <end position="679"/>
    </location>
</feature>
<feature type="transmembrane region" description="Helical" evidence="1">
    <location>
        <begin position="102"/>
        <end position="121"/>
    </location>
</feature>
<name>A0A0H3K4H6_SYNP6</name>
<protein>
    <submittedName>
        <fullName evidence="2">Uncharacterized protein</fullName>
    </submittedName>
</protein>
<keyword evidence="1" id="KW-0472">Membrane</keyword>
<dbReference type="Proteomes" id="UP000001175">
    <property type="component" value="Chromosome"/>
</dbReference>
<feature type="transmembrane region" description="Helical" evidence="1">
    <location>
        <begin position="570"/>
        <end position="587"/>
    </location>
</feature>
<organism evidence="2 3">
    <name type="scientific">Synechococcus sp. (strain ATCC 27144 / PCC 6301 / SAUG 1402/1)</name>
    <name type="common">Anacystis nidulans</name>
    <dbReference type="NCBI Taxonomy" id="269084"/>
    <lineage>
        <taxon>Bacteria</taxon>
        <taxon>Bacillati</taxon>
        <taxon>Cyanobacteriota</taxon>
        <taxon>Cyanophyceae</taxon>
        <taxon>Synechococcales</taxon>
        <taxon>Synechococcaceae</taxon>
        <taxon>Synechococcus</taxon>
    </lineage>
</organism>
<feature type="transmembrane region" description="Helical" evidence="1">
    <location>
        <begin position="467"/>
        <end position="486"/>
    </location>
</feature>
<feature type="transmembrane region" description="Helical" evidence="1">
    <location>
        <begin position="413"/>
        <end position="431"/>
    </location>
</feature>
<sequence>MMPSPAGSFRVSVIPLWLASTLLPLWPEASLASLGLWLIWQTLSNRDRRFPWQPVAIATLLCSPAIVRALTRDWSVGQSEMLWLTGVIVSGWLSLSDQQRSQVTLSLGLAPLLSLPTLIWSDSLNPMMLTVTWAATGLWAIAILFNFTDQPQRLSPAWRWPLGIAAAIGLGGSWWLGSFTLRLGWGVGLLIVVLLQRWGITLWRTWTRSPLGRLGVISTGIGLGLLWPFPTAVLAPDPAGLLWRCAQDQIQHNLLRWLVGRGVQSVTTTCSTLTGETADNMSGLLQLWAELGLLGLAAVLTLGFVAGDRYRQLLASSDLPRSQLGGGAALLGFWVVMLLFQTDWLNSGLTPLLLGLSLAIPWTRSLPLRLPTTVDWLLLVALALQVNSAFWAVPLAGSWLVICVIEQLQQRDWRGLGCWATIALIFLPPAFWAKPTLDPSVTWSAYVLLGFGLIGSTGLGHDRSLRLLRWIGLLPLIWLLLNLQAINWTIRISMGDLYINQVGILTVIATVPALLLTWRDRTWRGLYLLSSLAGGVIILGTASRICLGAFVLAIGMTGVLNWQGRSRRSLIWLLPGFGLLLLGVIALRPDLVGRYLEFYDPARIAIARCYVSQAWMNGPVSFWVGQGYGQAAAICQPPLTLNRVSHAHNFVLQLLADNGILVLAIVLVGLTATVIRLWQQIQQSADADQQLLRQWLLVSLVTGLVLHLFEGSFFKLPLLQLLIGLLLGLPWLGHLMPSRSPQTKGLPTSSSPLA</sequence>
<feature type="transmembrane region" description="Helical" evidence="1">
    <location>
        <begin position="16"/>
        <end position="40"/>
    </location>
</feature>